<evidence type="ECO:0000256" key="2">
    <source>
        <dbReference type="ARBA" id="ARBA00022649"/>
    </source>
</evidence>
<dbReference type="PANTHER" id="PTHR34139">
    <property type="entry name" value="UPF0331 PROTEIN MJ0127"/>
    <property type="match status" value="1"/>
</dbReference>
<keyword evidence="7" id="KW-1185">Reference proteome</keyword>
<reference evidence="6 7" key="1">
    <citation type="submission" date="2023-12" db="EMBL/GenBank/DDBJ databases">
        <title>Baltic Sea Cyanobacteria.</title>
        <authorList>
            <person name="Delbaje E."/>
            <person name="Fewer D.P."/>
            <person name="Shishido T.K."/>
        </authorList>
    </citation>
    <scope>NUCLEOTIDE SEQUENCE [LARGE SCALE GENOMIC DNA]</scope>
    <source>
        <strain evidence="6 7">UHCC 0139</strain>
    </source>
</reference>
<evidence type="ECO:0000313" key="7">
    <source>
        <dbReference type="Proteomes" id="UP001304461"/>
    </source>
</evidence>
<evidence type="ECO:0000256" key="1">
    <source>
        <dbReference type="ARBA" id="ARBA00022553"/>
    </source>
</evidence>
<keyword evidence="4" id="KW-0547">Nucleotide-binding</keyword>
<organism evidence="6 7">
    <name type="scientific">Cyanobium gracile UHCC 0139</name>
    <dbReference type="NCBI Taxonomy" id="3110308"/>
    <lineage>
        <taxon>Bacteria</taxon>
        <taxon>Bacillati</taxon>
        <taxon>Cyanobacteriota</taxon>
        <taxon>Cyanophyceae</taxon>
        <taxon>Synechococcales</taxon>
        <taxon>Prochlorococcaceae</taxon>
        <taxon>Cyanobium</taxon>
    </lineage>
</organism>
<name>A0ABU5RVL5_9CYAN</name>
<sequence length="120" mass="13617">MTEDQKDVLLSLLSALKRAQRKSQALIVNPELLDQEEGEDALDVICMQFLAAGESLKRLERLYPGLLQNRYPHIDWKGAMGFRDVIAHQYFDLDVEQILVICEQSLPGLIHAVQDLLENG</sequence>
<keyword evidence="3" id="KW-0540">Nuclease</keyword>
<dbReference type="PANTHER" id="PTHR34139:SF1">
    <property type="entry name" value="RNASE MJ1380-RELATED"/>
    <property type="match status" value="1"/>
</dbReference>
<evidence type="ECO:0000256" key="3">
    <source>
        <dbReference type="ARBA" id="ARBA00022722"/>
    </source>
</evidence>
<protein>
    <submittedName>
        <fullName evidence="6">HepT-like ribonuclease domain-containing protein</fullName>
    </submittedName>
</protein>
<keyword evidence="5" id="KW-0378">Hydrolase</keyword>
<dbReference type="Pfam" id="PF01934">
    <property type="entry name" value="HepT-like"/>
    <property type="match status" value="1"/>
</dbReference>
<dbReference type="RefSeq" id="WP_323305796.1">
    <property type="nucleotide sequence ID" value="NZ_JAYGHX010000006.1"/>
</dbReference>
<evidence type="ECO:0000313" key="6">
    <source>
        <dbReference type="EMBL" id="MEA5391809.1"/>
    </source>
</evidence>
<keyword evidence="1" id="KW-0597">Phosphoprotein</keyword>
<dbReference type="Proteomes" id="UP001304461">
    <property type="component" value="Unassembled WGS sequence"/>
</dbReference>
<accession>A0ABU5RVL5</accession>
<comment type="caution">
    <text evidence="6">The sequence shown here is derived from an EMBL/GenBank/DDBJ whole genome shotgun (WGS) entry which is preliminary data.</text>
</comment>
<evidence type="ECO:0000256" key="4">
    <source>
        <dbReference type="ARBA" id="ARBA00022741"/>
    </source>
</evidence>
<evidence type="ECO:0000256" key="5">
    <source>
        <dbReference type="ARBA" id="ARBA00022801"/>
    </source>
</evidence>
<dbReference type="InterPro" id="IPR008201">
    <property type="entry name" value="HepT-like"/>
</dbReference>
<dbReference type="EMBL" id="JAYGHX010000006">
    <property type="protein sequence ID" value="MEA5391809.1"/>
    <property type="molecule type" value="Genomic_DNA"/>
</dbReference>
<keyword evidence="2" id="KW-1277">Toxin-antitoxin system</keyword>
<dbReference type="InterPro" id="IPR051813">
    <property type="entry name" value="HepT_RNase_toxin"/>
</dbReference>
<proteinExistence type="predicted"/>
<gene>
    <name evidence="6" type="ORF">VB738_11135</name>
</gene>